<reference evidence="2" key="1">
    <citation type="submission" date="2023-03" db="EMBL/GenBank/DDBJ databases">
        <authorList>
            <person name="Julca I."/>
        </authorList>
    </citation>
    <scope>NUCLEOTIDE SEQUENCE</scope>
</reference>
<gene>
    <name evidence="2" type="ORF">OLC1_LOCUS13599</name>
</gene>
<name>A0AAV1DCG6_OLDCO</name>
<proteinExistence type="predicted"/>
<evidence type="ECO:0000313" key="3">
    <source>
        <dbReference type="Proteomes" id="UP001161247"/>
    </source>
</evidence>
<organism evidence="2 3">
    <name type="scientific">Oldenlandia corymbosa var. corymbosa</name>
    <dbReference type="NCBI Taxonomy" id="529605"/>
    <lineage>
        <taxon>Eukaryota</taxon>
        <taxon>Viridiplantae</taxon>
        <taxon>Streptophyta</taxon>
        <taxon>Embryophyta</taxon>
        <taxon>Tracheophyta</taxon>
        <taxon>Spermatophyta</taxon>
        <taxon>Magnoliopsida</taxon>
        <taxon>eudicotyledons</taxon>
        <taxon>Gunneridae</taxon>
        <taxon>Pentapetalae</taxon>
        <taxon>asterids</taxon>
        <taxon>lamiids</taxon>
        <taxon>Gentianales</taxon>
        <taxon>Rubiaceae</taxon>
        <taxon>Rubioideae</taxon>
        <taxon>Spermacoceae</taxon>
        <taxon>Hedyotis-Oldenlandia complex</taxon>
        <taxon>Oldenlandia</taxon>
    </lineage>
</organism>
<keyword evidence="3" id="KW-1185">Reference proteome</keyword>
<dbReference type="AlphaFoldDB" id="A0AAV1DCG6"/>
<sequence>METTTIASNASDLYANGELCFPFIPVPSPFSSLFLASFLSSKLNGSSARPNVFPYHSPPPPLHLHHHPLLRGSVNEVQDSEQMPPDNMARNTYQRRQDSAYPNRLRSQARQIRNAICALLMVGTPLGAHGLLHRPVFREILLPHRRLRLRQGGMRRKRCYPTRHPGRVHLKR</sequence>
<protein>
    <submittedName>
        <fullName evidence="2">OLC1v1003460C1</fullName>
    </submittedName>
</protein>
<feature type="region of interest" description="Disordered" evidence="1">
    <location>
        <begin position="78"/>
        <end position="100"/>
    </location>
</feature>
<dbReference type="Proteomes" id="UP001161247">
    <property type="component" value="Chromosome 4"/>
</dbReference>
<dbReference type="EMBL" id="OX459121">
    <property type="protein sequence ID" value="CAI9104724.1"/>
    <property type="molecule type" value="Genomic_DNA"/>
</dbReference>
<accession>A0AAV1DCG6</accession>
<evidence type="ECO:0000313" key="2">
    <source>
        <dbReference type="EMBL" id="CAI9104724.1"/>
    </source>
</evidence>
<evidence type="ECO:0000256" key="1">
    <source>
        <dbReference type="SAM" id="MobiDB-lite"/>
    </source>
</evidence>